<dbReference type="RefSeq" id="XP_025429898.1">
    <property type="nucleotide sequence ID" value="XM_025575355.1"/>
</dbReference>
<sequence length="341" mass="37368">MATMTGTVVLTGANGSLALPLVEHLLLSFPQLTLVLTVRNPSADSTDVHTKHLLDIVGPHRERVHVRALDLARLSETHAFAETLAADIAADRLPPVISIICNAFYWNLKGEVTTTPDGFETTWQVTYLSHVALILRLLRSFGPAGGRIVLFSSDAHFPGKNGLEVYPPALPENLDSFRLEPMSVPESHKAENALGRGFQRYAIAKLAVTTWMYALNARLEATTGPLHKITALAVNPGNLSDSRALQVNTPAKLQFIARFILQPFRPLLQYKDRTIRTAAEAALDVAALAVGPAFAGARGYFTLRQADTSSAESRDPKKQQQLWEKTLEWVGMTEEQVGPFE</sequence>
<dbReference type="OrthoDB" id="191139at2759"/>
<dbReference type="EMBL" id="KZ821240">
    <property type="protein sequence ID" value="PYH43916.1"/>
    <property type="molecule type" value="Genomic_DNA"/>
</dbReference>
<keyword evidence="2" id="KW-1185">Reference proteome</keyword>
<dbReference type="PANTHER" id="PTHR43647:SF4">
    <property type="entry name" value="KETOREDUCTASE (KR) DOMAIN-CONTAINING PROTEIN"/>
    <property type="match status" value="1"/>
</dbReference>
<dbReference type="STRING" id="1450539.A0A318Z9B5"/>
<evidence type="ECO:0000313" key="1">
    <source>
        <dbReference type="EMBL" id="PYH43916.1"/>
    </source>
</evidence>
<dbReference type="SUPFAM" id="SSF51735">
    <property type="entry name" value="NAD(P)-binding Rossmann-fold domains"/>
    <property type="match status" value="1"/>
</dbReference>
<evidence type="ECO:0000313" key="2">
    <source>
        <dbReference type="Proteomes" id="UP000248349"/>
    </source>
</evidence>
<dbReference type="InterPro" id="IPR036291">
    <property type="entry name" value="NAD(P)-bd_dom_sf"/>
</dbReference>
<dbReference type="GO" id="GO:0005811">
    <property type="term" value="C:lipid droplet"/>
    <property type="evidence" value="ECO:0007669"/>
    <property type="project" value="TreeGrafter"/>
</dbReference>
<dbReference type="PANTHER" id="PTHR43647">
    <property type="entry name" value="DEHYDROGENASE"/>
    <property type="match status" value="1"/>
</dbReference>
<dbReference type="Proteomes" id="UP000248349">
    <property type="component" value="Unassembled WGS sequence"/>
</dbReference>
<name>A0A318Z9B5_9EURO</name>
<organism evidence="1 2">
    <name type="scientific">Aspergillus saccharolyticus JOP 1030-1</name>
    <dbReference type="NCBI Taxonomy" id="1450539"/>
    <lineage>
        <taxon>Eukaryota</taxon>
        <taxon>Fungi</taxon>
        <taxon>Dikarya</taxon>
        <taxon>Ascomycota</taxon>
        <taxon>Pezizomycotina</taxon>
        <taxon>Eurotiomycetes</taxon>
        <taxon>Eurotiomycetidae</taxon>
        <taxon>Eurotiales</taxon>
        <taxon>Aspergillaceae</taxon>
        <taxon>Aspergillus</taxon>
        <taxon>Aspergillus subgen. Circumdati</taxon>
    </lineage>
</organism>
<dbReference type="GeneID" id="37076583"/>
<gene>
    <name evidence="1" type="ORF">BP01DRAFT_358093</name>
</gene>
<dbReference type="Gene3D" id="3.40.50.720">
    <property type="entry name" value="NAD(P)-binding Rossmann-like Domain"/>
    <property type="match status" value="1"/>
</dbReference>
<proteinExistence type="predicted"/>
<dbReference type="GO" id="GO:0000253">
    <property type="term" value="F:3-beta-hydroxysteroid 3-dehydrogenase (NADP+) activity"/>
    <property type="evidence" value="ECO:0007669"/>
    <property type="project" value="TreeGrafter"/>
</dbReference>
<accession>A0A318Z9B5</accession>
<dbReference type="InterPro" id="IPR051593">
    <property type="entry name" value="Ergosterol_Biosynth_ERG27"/>
</dbReference>
<dbReference type="GO" id="GO:0005741">
    <property type="term" value="C:mitochondrial outer membrane"/>
    <property type="evidence" value="ECO:0007669"/>
    <property type="project" value="TreeGrafter"/>
</dbReference>
<dbReference type="AlphaFoldDB" id="A0A318Z9B5"/>
<reference evidence="1 2" key="1">
    <citation type="submission" date="2016-12" db="EMBL/GenBank/DDBJ databases">
        <title>The genomes of Aspergillus section Nigri reveals drivers in fungal speciation.</title>
        <authorList>
            <consortium name="DOE Joint Genome Institute"/>
            <person name="Vesth T.C."/>
            <person name="Nybo J."/>
            <person name="Theobald S."/>
            <person name="Brandl J."/>
            <person name="Frisvad J.C."/>
            <person name="Nielsen K.F."/>
            <person name="Lyhne E.K."/>
            <person name="Kogle M.E."/>
            <person name="Kuo A."/>
            <person name="Riley R."/>
            <person name="Clum A."/>
            <person name="Nolan M."/>
            <person name="Lipzen A."/>
            <person name="Salamov A."/>
            <person name="Henrissat B."/>
            <person name="Wiebenga A."/>
            <person name="De Vries R.P."/>
            <person name="Grigoriev I.V."/>
            <person name="Mortensen U.H."/>
            <person name="Andersen M.R."/>
            <person name="Baker S.E."/>
        </authorList>
    </citation>
    <scope>NUCLEOTIDE SEQUENCE [LARGE SCALE GENOMIC DNA]</scope>
    <source>
        <strain evidence="1 2">JOP 1030-1</strain>
    </source>
</reference>
<protein>
    <submittedName>
        <fullName evidence="1">Short-chain dehydrogenase</fullName>
    </submittedName>
</protein>
<dbReference type="GO" id="GO:0005789">
    <property type="term" value="C:endoplasmic reticulum membrane"/>
    <property type="evidence" value="ECO:0007669"/>
    <property type="project" value="TreeGrafter"/>
</dbReference>